<sequence>MIVMTQMQIVRLNHHESFPIVTLGASVTVLGYVFHAKVHFQLTSARKCTVTNEAGRRKYQRQFHLILRLSCLSFFLPHRSILLRLLFLLCYGNRFNFDFIIMIILQ</sequence>
<name>A0A8D8A2T7_CULPI</name>
<evidence type="ECO:0000313" key="1">
    <source>
        <dbReference type="EMBL" id="CAG6447186.1"/>
    </source>
</evidence>
<dbReference type="AlphaFoldDB" id="A0A8D8A2T7"/>
<organism evidence="1">
    <name type="scientific">Culex pipiens</name>
    <name type="common">House mosquito</name>
    <dbReference type="NCBI Taxonomy" id="7175"/>
    <lineage>
        <taxon>Eukaryota</taxon>
        <taxon>Metazoa</taxon>
        <taxon>Ecdysozoa</taxon>
        <taxon>Arthropoda</taxon>
        <taxon>Hexapoda</taxon>
        <taxon>Insecta</taxon>
        <taxon>Pterygota</taxon>
        <taxon>Neoptera</taxon>
        <taxon>Endopterygota</taxon>
        <taxon>Diptera</taxon>
        <taxon>Nematocera</taxon>
        <taxon>Culicoidea</taxon>
        <taxon>Culicidae</taxon>
        <taxon>Culicinae</taxon>
        <taxon>Culicini</taxon>
        <taxon>Culex</taxon>
        <taxon>Culex</taxon>
    </lineage>
</organism>
<reference evidence="1" key="1">
    <citation type="submission" date="2021-05" db="EMBL/GenBank/DDBJ databases">
        <authorList>
            <person name="Alioto T."/>
            <person name="Alioto T."/>
            <person name="Gomez Garrido J."/>
        </authorList>
    </citation>
    <scope>NUCLEOTIDE SEQUENCE</scope>
</reference>
<proteinExistence type="predicted"/>
<accession>A0A8D8A2T7</accession>
<protein>
    <submittedName>
        <fullName evidence="1">(northern house mosquito) hypothetical protein</fullName>
    </submittedName>
</protein>
<dbReference type="EMBL" id="HBUE01008538">
    <property type="protein sequence ID" value="CAG6447186.1"/>
    <property type="molecule type" value="Transcribed_RNA"/>
</dbReference>